<sequence length="102" mass="11778">MYKIKIIIDLRYLAFELSQTSQIILIAQFKLIMCMSLDSSKILENASLDSNEKKKKKESNSNDLMTSSCYHQNIFMAKFSNIYYLSQLPSEKIFLCSSSQIS</sequence>
<evidence type="ECO:0000313" key="2">
    <source>
        <dbReference type="Proteomes" id="UP000012960"/>
    </source>
</evidence>
<dbReference type="InParanoid" id="A0A804HP52"/>
<evidence type="ECO:0000313" key="1">
    <source>
        <dbReference type="EnsemblPlants" id="Ma01_p01470.1"/>
    </source>
</evidence>
<dbReference type="Proteomes" id="UP000012960">
    <property type="component" value="Unplaced"/>
</dbReference>
<dbReference type="AlphaFoldDB" id="A0A804HP52"/>
<name>A0A804HP52_MUSAM</name>
<protein>
    <submittedName>
        <fullName evidence="1">Uncharacterized protein</fullName>
    </submittedName>
</protein>
<dbReference type="EnsemblPlants" id="Ma01_t01470.1">
    <property type="protein sequence ID" value="Ma01_p01470.1"/>
    <property type="gene ID" value="Ma01_g01470"/>
</dbReference>
<proteinExistence type="predicted"/>
<accession>A0A804HP52</accession>
<dbReference type="Gramene" id="Ma01_t01470.1">
    <property type="protein sequence ID" value="Ma01_p01470.1"/>
    <property type="gene ID" value="Ma01_g01470"/>
</dbReference>
<reference evidence="1" key="1">
    <citation type="submission" date="2021-05" db="UniProtKB">
        <authorList>
            <consortium name="EnsemblPlants"/>
        </authorList>
    </citation>
    <scope>IDENTIFICATION</scope>
    <source>
        <strain evidence="1">subsp. malaccensis</strain>
    </source>
</reference>
<keyword evidence="2" id="KW-1185">Reference proteome</keyword>
<organism evidence="1 2">
    <name type="scientific">Musa acuminata subsp. malaccensis</name>
    <name type="common">Wild banana</name>
    <name type="synonym">Musa malaccensis</name>
    <dbReference type="NCBI Taxonomy" id="214687"/>
    <lineage>
        <taxon>Eukaryota</taxon>
        <taxon>Viridiplantae</taxon>
        <taxon>Streptophyta</taxon>
        <taxon>Embryophyta</taxon>
        <taxon>Tracheophyta</taxon>
        <taxon>Spermatophyta</taxon>
        <taxon>Magnoliopsida</taxon>
        <taxon>Liliopsida</taxon>
        <taxon>Zingiberales</taxon>
        <taxon>Musaceae</taxon>
        <taxon>Musa</taxon>
    </lineage>
</organism>